<proteinExistence type="predicted"/>
<reference evidence="1 2" key="1">
    <citation type="submission" date="2015-01" db="EMBL/GenBank/DDBJ databases">
        <title>Evolution of Trichinella species and genotypes.</title>
        <authorList>
            <person name="Korhonen P.K."/>
            <person name="Edoardo P."/>
            <person name="Giuseppe L.R."/>
            <person name="Gasser R.B."/>
        </authorList>
    </citation>
    <scope>NUCLEOTIDE SEQUENCE [LARGE SCALE GENOMIC DNA]</scope>
    <source>
        <strain evidence="1">ISS1980</strain>
    </source>
</reference>
<dbReference type="Proteomes" id="UP000054843">
    <property type="component" value="Unassembled WGS sequence"/>
</dbReference>
<protein>
    <submittedName>
        <fullName evidence="1">Uncharacterized protein</fullName>
    </submittedName>
</protein>
<organism evidence="1 2">
    <name type="scientific">Trichinella papuae</name>
    <dbReference type="NCBI Taxonomy" id="268474"/>
    <lineage>
        <taxon>Eukaryota</taxon>
        <taxon>Metazoa</taxon>
        <taxon>Ecdysozoa</taxon>
        <taxon>Nematoda</taxon>
        <taxon>Enoplea</taxon>
        <taxon>Dorylaimia</taxon>
        <taxon>Trichinellida</taxon>
        <taxon>Trichinellidae</taxon>
        <taxon>Trichinella</taxon>
    </lineage>
</organism>
<keyword evidence="2" id="KW-1185">Reference proteome</keyword>
<gene>
    <name evidence="1" type="ORF">T10_7836</name>
</gene>
<dbReference type="AlphaFoldDB" id="A0A0V1M9A8"/>
<sequence>MSAASTLAKVNCISRGLAEHMNEKEILKRYEAPLYENSMDGSLIAPVIRGGVQISVLESSRHELKITQDSKRNLRIRMVL</sequence>
<name>A0A0V1M9A8_9BILA</name>
<comment type="caution">
    <text evidence="1">The sequence shown here is derived from an EMBL/GenBank/DDBJ whole genome shotgun (WGS) entry which is preliminary data.</text>
</comment>
<dbReference type="EMBL" id="JYDO01000165">
    <property type="protein sequence ID" value="KRZ68445.1"/>
    <property type="molecule type" value="Genomic_DNA"/>
</dbReference>
<evidence type="ECO:0000313" key="1">
    <source>
        <dbReference type="EMBL" id="KRZ68445.1"/>
    </source>
</evidence>
<accession>A0A0V1M9A8</accession>
<evidence type="ECO:0000313" key="2">
    <source>
        <dbReference type="Proteomes" id="UP000054843"/>
    </source>
</evidence>